<proteinExistence type="predicted"/>
<organism evidence="2 3">
    <name type="scientific">Lutzomyia longipalpis</name>
    <name type="common">Sand fly</name>
    <dbReference type="NCBI Taxonomy" id="7200"/>
    <lineage>
        <taxon>Eukaryota</taxon>
        <taxon>Metazoa</taxon>
        <taxon>Ecdysozoa</taxon>
        <taxon>Arthropoda</taxon>
        <taxon>Hexapoda</taxon>
        <taxon>Insecta</taxon>
        <taxon>Pterygota</taxon>
        <taxon>Neoptera</taxon>
        <taxon>Endopterygota</taxon>
        <taxon>Diptera</taxon>
        <taxon>Nematocera</taxon>
        <taxon>Psychodoidea</taxon>
        <taxon>Psychodidae</taxon>
        <taxon>Lutzomyia</taxon>
        <taxon>Lutzomyia</taxon>
    </lineage>
</organism>
<feature type="signal peptide" evidence="1">
    <location>
        <begin position="1"/>
        <end position="16"/>
    </location>
</feature>
<evidence type="ECO:0000313" key="3">
    <source>
        <dbReference type="Proteomes" id="UP000092461"/>
    </source>
</evidence>
<dbReference type="VEuPathDB" id="VectorBase:LLOJ009974"/>
<name>A0A1B0GLI4_LUTLO</name>
<dbReference type="EMBL" id="AJWK01035053">
    <property type="status" value="NOT_ANNOTATED_CDS"/>
    <property type="molecule type" value="Genomic_DNA"/>
</dbReference>
<dbReference type="AlphaFoldDB" id="A0A1B0GLI4"/>
<feature type="chain" id="PRO_5008408432" description="Secreted protein" evidence="1">
    <location>
        <begin position="17"/>
        <end position="66"/>
    </location>
</feature>
<evidence type="ECO:0000313" key="2">
    <source>
        <dbReference type="EnsemblMetazoa" id="LLOJ009974-PA"/>
    </source>
</evidence>
<keyword evidence="1" id="KW-0732">Signal</keyword>
<evidence type="ECO:0008006" key="4">
    <source>
        <dbReference type="Google" id="ProtNLM"/>
    </source>
</evidence>
<evidence type="ECO:0000256" key="1">
    <source>
        <dbReference type="SAM" id="SignalP"/>
    </source>
</evidence>
<dbReference type="Proteomes" id="UP000092461">
    <property type="component" value="Unassembled WGS sequence"/>
</dbReference>
<accession>A0A1B0GLI4</accession>
<sequence>MLSWFLNKLCLAMTSSIPARWSSGISLSQIDTARNEKLYCETCPFFEFERLADQNRTFTNLYGRHD</sequence>
<dbReference type="EnsemblMetazoa" id="LLOJ009974-RA">
    <property type="protein sequence ID" value="LLOJ009974-PA"/>
    <property type="gene ID" value="LLOJ009974"/>
</dbReference>
<dbReference type="EMBL" id="AJWK01035054">
    <property type="status" value="NOT_ANNOTATED_CDS"/>
    <property type="molecule type" value="Genomic_DNA"/>
</dbReference>
<reference evidence="2" key="1">
    <citation type="submission" date="2020-05" db="UniProtKB">
        <authorList>
            <consortium name="EnsemblMetazoa"/>
        </authorList>
    </citation>
    <scope>IDENTIFICATION</scope>
    <source>
        <strain evidence="2">Jacobina</strain>
    </source>
</reference>
<keyword evidence="3" id="KW-1185">Reference proteome</keyword>
<protein>
    <recommendedName>
        <fullName evidence="4">Secreted protein</fullName>
    </recommendedName>
</protein>